<sequence length="438" mass="47699">MTTWNLLVFFFSLFTACYMAAAKVVLIGNNVTLSFDAIEANFSPTLKGSGECGVLYLSEPLDACTALTNKVEQHPNASYPFVLIVRGGCSFEEKVRRAQKAGFKAAVVYDNEDNGILVAMAGNSAGIKIPAVFVSKASGEILKKYTGLTNLELWLIPSFENSAWSIMAISFISLLAMSAVLATCFFVRRHRIRRERPRASRVREFHGMSSRLVKAMPSLIFTSVLEDNSTSRTCAICLEDYSVGEKLRILPCCHRFHAMCVDSWLTSWRTFCPVCKRDARTGLSDLPPSESTPLLSSASSLVSSARSSFVSSSAIHIVPAVQRSPSVSRNHSLASTPYIQPSLRSYHQSPSLSISRSSVDLRNASQISQASHLISPHSMGYPSLSSLNSRFISPHIPSSSNASASFLGSSSHHQNPLRYSESAASFSPFASAHSLPEC</sequence>
<keyword evidence="2" id="KW-1185">Reference proteome</keyword>
<protein>
    <submittedName>
        <fullName evidence="1">Uncharacterized protein</fullName>
    </submittedName>
</protein>
<evidence type="ECO:0000313" key="1">
    <source>
        <dbReference type="EMBL" id="KAI4352874.1"/>
    </source>
</evidence>
<gene>
    <name evidence="1" type="ORF">L6164_007083</name>
</gene>
<organism evidence="1 2">
    <name type="scientific">Bauhinia variegata</name>
    <name type="common">Purple orchid tree</name>
    <name type="synonym">Phanera variegata</name>
    <dbReference type="NCBI Taxonomy" id="167791"/>
    <lineage>
        <taxon>Eukaryota</taxon>
        <taxon>Viridiplantae</taxon>
        <taxon>Streptophyta</taxon>
        <taxon>Embryophyta</taxon>
        <taxon>Tracheophyta</taxon>
        <taxon>Spermatophyta</taxon>
        <taxon>Magnoliopsida</taxon>
        <taxon>eudicotyledons</taxon>
        <taxon>Gunneridae</taxon>
        <taxon>Pentapetalae</taxon>
        <taxon>rosids</taxon>
        <taxon>fabids</taxon>
        <taxon>Fabales</taxon>
        <taxon>Fabaceae</taxon>
        <taxon>Cercidoideae</taxon>
        <taxon>Cercideae</taxon>
        <taxon>Bauhiniinae</taxon>
        <taxon>Bauhinia</taxon>
    </lineage>
</organism>
<accession>A0ACB9PVL3</accession>
<proteinExistence type="predicted"/>
<dbReference type="Proteomes" id="UP000828941">
    <property type="component" value="Chromosome 3"/>
</dbReference>
<comment type="caution">
    <text evidence="1">The sequence shown here is derived from an EMBL/GenBank/DDBJ whole genome shotgun (WGS) entry which is preliminary data.</text>
</comment>
<reference evidence="1 2" key="1">
    <citation type="journal article" date="2022" name="DNA Res.">
        <title>Chromosomal-level genome assembly of the orchid tree Bauhinia variegata (Leguminosae; Cercidoideae) supports the allotetraploid origin hypothesis of Bauhinia.</title>
        <authorList>
            <person name="Zhong Y."/>
            <person name="Chen Y."/>
            <person name="Zheng D."/>
            <person name="Pang J."/>
            <person name="Liu Y."/>
            <person name="Luo S."/>
            <person name="Meng S."/>
            <person name="Qian L."/>
            <person name="Wei D."/>
            <person name="Dai S."/>
            <person name="Zhou R."/>
        </authorList>
    </citation>
    <scope>NUCLEOTIDE SEQUENCE [LARGE SCALE GENOMIC DNA]</scope>
    <source>
        <strain evidence="1">BV-YZ2020</strain>
    </source>
</reference>
<evidence type="ECO:0000313" key="2">
    <source>
        <dbReference type="Proteomes" id="UP000828941"/>
    </source>
</evidence>
<name>A0ACB9PVL3_BAUVA</name>
<dbReference type="EMBL" id="CM039428">
    <property type="protein sequence ID" value="KAI4352874.1"/>
    <property type="molecule type" value="Genomic_DNA"/>
</dbReference>